<accession>A0A146K9S1</accession>
<comment type="catalytic activity">
    <reaction evidence="8">
        <text>L-seryl-[protein] + ATP = O-phospho-L-seryl-[protein] + ADP + H(+)</text>
        <dbReference type="Rhea" id="RHEA:17989"/>
        <dbReference type="Rhea" id="RHEA-COMP:9863"/>
        <dbReference type="Rhea" id="RHEA-COMP:11604"/>
        <dbReference type="ChEBI" id="CHEBI:15378"/>
        <dbReference type="ChEBI" id="CHEBI:29999"/>
        <dbReference type="ChEBI" id="CHEBI:30616"/>
        <dbReference type="ChEBI" id="CHEBI:83421"/>
        <dbReference type="ChEBI" id="CHEBI:456216"/>
        <dbReference type="EC" id="2.7.11.1"/>
    </reaction>
</comment>
<dbReference type="SUPFAM" id="SSF56112">
    <property type="entry name" value="Protein kinase-like (PK-like)"/>
    <property type="match status" value="1"/>
</dbReference>
<evidence type="ECO:0000256" key="8">
    <source>
        <dbReference type="ARBA" id="ARBA00048679"/>
    </source>
</evidence>
<dbReference type="PROSITE" id="PS00107">
    <property type="entry name" value="PROTEIN_KINASE_ATP"/>
    <property type="match status" value="1"/>
</dbReference>
<dbReference type="EC" id="2.7.11.1" evidence="1"/>
<evidence type="ECO:0000256" key="3">
    <source>
        <dbReference type="ARBA" id="ARBA00022679"/>
    </source>
</evidence>
<evidence type="ECO:0000256" key="2">
    <source>
        <dbReference type="ARBA" id="ARBA00022527"/>
    </source>
</evidence>
<keyword evidence="3" id="KW-0808">Transferase</keyword>
<evidence type="ECO:0000256" key="9">
    <source>
        <dbReference type="PROSITE-ProRule" id="PRU10141"/>
    </source>
</evidence>
<protein>
    <recommendedName>
        <fullName evidence="1">non-specific serine/threonine protein kinase</fullName>
        <ecNumber evidence="1">2.7.11.1</ecNumber>
    </recommendedName>
</protein>
<dbReference type="Gene3D" id="1.10.510.10">
    <property type="entry name" value="Transferase(Phosphotransferase) domain 1"/>
    <property type="match status" value="1"/>
</dbReference>
<dbReference type="InterPro" id="IPR011009">
    <property type="entry name" value="Kinase-like_dom_sf"/>
</dbReference>
<feature type="binding site" evidence="9">
    <location>
        <position position="37"/>
    </location>
    <ligand>
        <name>ATP</name>
        <dbReference type="ChEBI" id="CHEBI:30616"/>
    </ligand>
</feature>
<dbReference type="PANTHER" id="PTHR44899:SF10">
    <property type="entry name" value="NIMA-RELATED KINASE 2"/>
    <property type="match status" value="1"/>
</dbReference>
<gene>
    <name evidence="11" type="ORF">TPC1_14099</name>
</gene>
<keyword evidence="2" id="KW-0723">Serine/threonine-protein kinase</keyword>
<comment type="catalytic activity">
    <reaction evidence="7">
        <text>L-threonyl-[protein] + ATP = O-phospho-L-threonyl-[protein] + ADP + H(+)</text>
        <dbReference type="Rhea" id="RHEA:46608"/>
        <dbReference type="Rhea" id="RHEA-COMP:11060"/>
        <dbReference type="Rhea" id="RHEA-COMP:11605"/>
        <dbReference type="ChEBI" id="CHEBI:15378"/>
        <dbReference type="ChEBI" id="CHEBI:30013"/>
        <dbReference type="ChEBI" id="CHEBI:30616"/>
        <dbReference type="ChEBI" id="CHEBI:61977"/>
        <dbReference type="ChEBI" id="CHEBI:456216"/>
        <dbReference type="EC" id="2.7.11.1"/>
    </reaction>
</comment>
<proteinExistence type="predicted"/>
<dbReference type="EMBL" id="GDID01003033">
    <property type="protein sequence ID" value="JAP93573.1"/>
    <property type="molecule type" value="Transcribed_RNA"/>
</dbReference>
<dbReference type="SMART" id="SM00220">
    <property type="entry name" value="S_TKc"/>
    <property type="match status" value="1"/>
</dbReference>
<evidence type="ECO:0000256" key="1">
    <source>
        <dbReference type="ARBA" id="ARBA00012513"/>
    </source>
</evidence>
<dbReference type="Pfam" id="PF00069">
    <property type="entry name" value="Pkinase"/>
    <property type="match status" value="1"/>
</dbReference>
<keyword evidence="6 9" id="KW-0067">ATP-binding</keyword>
<organism evidence="11">
    <name type="scientific">Trepomonas sp. PC1</name>
    <dbReference type="NCBI Taxonomy" id="1076344"/>
    <lineage>
        <taxon>Eukaryota</taxon>
        <taxon>Metamonada</taxon>
        <taxon>Diplomonadida</taxon>
        <taxon>Hexamitidae</taxon>
        <taxon>Hexamitinae</taxon>
        <taxon>Trepomonas</taxon>
    </lineage>
</organism>
<evidence type="ECO:0000259" key="10">
    <source>
        <dbReference type="PROSITE" id="PS50011"/>
    </source>
</evidence>
<dbReference type="PANTHER" id="PTHR44899">
    <property type="entry name" value="CAMK FAMILY PROTEIN KINASE"/>
    <property type="match status" value="1"/>
</dbReference>
<name>A0A146K9S1_9EUKA</name>
<dbReference type="AlphaFoldDB" id="A0A146K9S1"/>
<keyword evidence="4 9" id="KW-0547">Nucleotide-binding</keyword>
<evidence type="ECO:0000256" key="6">
    <source>
        <dbReference type="ARBA" id="ARBA00022840"/>
    </source>
</evidence>
<dbReference type="PROSITE" id="PS50011">
    <property type="entry name" value="PROTEIN_KINASE_DOM"/>
    <property type="match status" value="1"/>
</dbReference>
<dbReference type="InterPro" id="IPR051131">
    <property type="entry name" value="NEK_Ser/Thr_kinase_NIMA"/>
</dbReference>
<dbReference type="InterPro" id="IPR000719">
    <property type="entry name" value="Prot_kinase_dom"/>
</dbReference>
<evidence type="ECO:0000256" key="4">
    <source>
        <dbReference type="ARBA" id="ARBA00022741"/>
    </source>
</evidence>
<dbReference type="GO" id="GO:0005524">
    <property type="term" value="F:ATP binding"/>
    <property type="evidence" value="ECO:0007669"/>
    <property type="project" value="UniProtKB-UniRule"/>
</dbReference>
<feature type="non-terminal residue" evidence="11">
    <location>
        <position position="1"/>
    </location>
</feature>
<evidence type="ECO:0000313" key="11">
    <source>
        <dbReference type="EMBL" id="JAP93573.1"/>
    </source>
</evidence>
<dbReference type="GO" id="GO:0004674">
    <property type="term" value="F:protein serine/threonine kinase activity"/>
    <property type="evidence" value="ECO:0007669"/>
    <property type="project" value="UniProtKB-KW"/>
</dbReference>
<evidence type="ECO:0000256" key="5">
    <source>
        <dbReference type="ARBA" id="ARBA00022777"/>
    </source>
</evidence>
<sequence length="368" mass="42631">IRNRYKYSPLMDLIGSGTYGDCYKAMDLKQNKTVVLKLVSLQRLQSTKEKLVMEADLQESLNHPRIARGIEHFEDDGTGINNLIIVMDYYKNGDLRAYINNNFESIDKIPRYLRIKWMLQFAEALDVVHQQNYVHRDLKFENAFLDEQLNLVLGDFGIAKQLLQQAQNGTLLGTPETMAPEVINSEPYGAKADVWGLGCIWYEMIMGKKPFSQTNQFKLFQQIVNMDFQKVSDDFGLLSQLCSKMLQKNQKMRPTAQEVVSQVKFIIINDYKIEPAKPTMSKEKLLRLNKFKTSLQQQSKIQIELLEKCVEFAKSVLLMEEDKLNYVNDPDGALKREEEQAEQYLKKKGVAEIKWKDIKKIAVYELFG</sequence>
<dbReference type="InterPro" id="IPR017441">
    <property type="entry name" value="Protein_kinase_ATP_BS"/>
</dbReference>
<reference evidence="11" key="1">
    <citation type="submission" date="2015-07" db="EMBL/GenBank/DDBJ databases">
        <title>Adaptation to a free-living lifestyle via gene acquisitions in the diplomonad Trepomonas sp. PC1.</title>
        <authorList>
            <person name="Xu F."/>
            <person name="Jerlstrom-Hultqvist J."/>
            <person name="Kolisko M."/>
            <person name="Simpson A.G.B."/>
            <person name="Roger A.J."/>
            <person name="Svard S.G."/>
            <person name="Andersson J.O."/>
        </authorList>
    </citation>
    <scope>NUCLEOTIDE SEQUENCE</scope>
    <source>
        <strain evidence="11">PC1</strain>
    </source>
</reference>
<feature type="domain" description="Protein kinase" evidence="10">
    <location>
        <begin position="8"/>
        <end position="266"/>
    </location>
</feature>
<keyword evidence="5 11" id="KW-0418">Kinase</keyword>
<evidence type="ECO:0000256" key="7">
    <source>
        <dbReference type="ARBA" id="ARBA00047899"/>
    </source>
</evidence>